<dbReference type="RefSeq" id="WP_151459436.1">
    <property type="nucleotide sequence ID" value="NZ_WAAO01000002.1"/>
</dbReference>
<sequence>MASTTCPFCKRYSHMTVKWAELKDHGPTSIGVHFYTAQGIAKCDHCGRASAGFTTKPNQNAQHAVDYLSHAPDDSITWYPSVGHAPEFPDVPEHIARAAQEAHSSRSINALMAAILMARTVVEATAKEKSITTGNLLSKIDELASQNIIRNDTKEAAHEIRHLGNDMAHGDISDLPDADDVADVLALMDEVLNEVFQGPAKTARLRARRSNPSA</sequence>
<evidence type="ECO:0000313" key="2">
    <source>
        <dbReference type="EMBL" id="KAB1864575.1"/>
    </source>
</evidence>
<name>A0ABQ6V5J3_9MICO</name>
<evidence type="ECO:0000259" key="1">
    <source>
        <dbReference type="Pfam" id="PF13643"/>
    </source>
</evidence>
<keyword evidence="3" id="KW-1185">Reference proteome</keyword>
<gene>
    <name evidence="2" type="ORF">F6A08_10780</name>
</gene>
<dbReference type="Proteomes" id="UP000478836">
    <property type="component" value="Unassembled WGS sequence"/>
</dbReference>
<dbReference type="InterPro" id="IPR025285">
    <property type="entry name" value="DUF4145"/>
</dbReference>
<dbReference type="Pfam" id="PF13643">
    <property type="entry name" value="DUF4145"/>
    <property type="match status" value="1"/>
</dbReference>
<dbReference type="GeneID" id="77476940"/>
<proteinExistence type="predicted"/>
<evidence type="ECO:0000313" key="3">
    <source>
        <dbReference type="Proteomes" id="UP000478836"/>
    </source>
</evidence>
<comment type="caution">
    <text evidence="2">The sequence shown here is derived from an EMBL/GenBank/DDBJ whole genome shotgun (WGS) entry which is preliminary data.</text>
</comment>
<organism evidence="2 3">
    <name type="scientific">Microbacterium algeriense</name>
    <dbReference type="NCBI Taxonomy" id="2615184"/>
    <lineage>
        <taxon>Bacteria</taxon>
        <taxon>Bacillati</taxon>
        <taxon>Actinomycetota</taxon>
        <taxon>Actinomycetes</taxon>
        <taxon>Micrococcales</taxon>
        <taxon>Microbacteriaceae</taxon>
        <taxon>Microbacterium</taxon>
    </lineage>
</organism>
<dbReference type="EMBL" id="WAAO01000002">
    <property type="protein sequence ID" value="KAB1864575.1"/>
    <property type="molecule type" value="Genomic_DNA"/>
</dbReference>
<feature type="domain" description="DUF4145" evidence="1">
    <location>
        <begin position="101"/>
        <end position="188"/>
    </location>
</feature>
<protein>
    <submittedName>
        <fullName evidence="2">DUF4145 domain-containing protein</fullName>
    </submittedName>
</protein>
<reference evidence="3" key="1">
    <citation type="submission" date="2019-09" db="EMBL/GenBank/DDBJ databases">
        <title>Whole genome sequencing of Microbacterium maritypicum.</title>
        <authorList>
            <person name="Lenchi N."/>
        </authorList>
    </citation>
    <scope>NUCLEOTIDE SEQUENCE [LARGE SCALE GENOMIC DNA]</scope>
    <source>
        <strain evidence="3">G1</strain>
    </source>
</reference>
<accession>A0ABQ6V5J3</accession>